<reference evidence="1 2" key="1">
    <citation type="submission" date="2019-07" db="EMBL/GenBank/DDBJ databases">
        <title>Genomic Encyclopedia of Type Strains, Phase IV (KMG-IV): sequencing the most valuable type-strain genomes for metagenomic binning, comparative biology and taxonomic classification.</title>
        <authorList>
            <person name="Goeker M."/>
        </authorList>
    </citation>
    <scope>NUCLEOTIDE SEQUENCE [LARGE SCALE GENOMIC DNA]</scope>
    <source>
        <strain evidence="1 2">DSM 18961</strain>
    </source>
</reference>
<evidence type="ECO:0000313" key="1">
    <source>
        <dbReference type="EMBL" id="TYP96507.1"/>
    </source>
</evidence>
<comment type="caution">
    <text evidence="1">The sequence shown here is derived from an EMBL/GenBank/DDBJ whole genome shotgun (WGS) entry which is preliminary data.</text>
</comment>
<gene>
    <name evidence="1" type="ORF">C7447_10773</name>
</gene>
<dbReference type="OrthoDB" id="622552at2"/>
<dbReference type="Gene3D" id="2.40.128.140">
    <property type="entry name" value="Outer membrane protein"/>
    <property type="match status" value="1"/>
</dbReference>
<accession>A0A5S5DKR3</accession>
<organism evidence="1 2">
    <name type="scientific">Tenacibaculum adriaticum</name>
    <dbReference type="NCBI Taxonomy" id="413713"/>
    <lineage>
        <taxon>Bacteria</taxon>
        <taxon>Pseudomonadati</taxon>
        <taxon>Bacteroidota</taxon>
        <taxon>Flavobacteriia</taxon>
        <taxon>Flavobacteriales</taxon>
        <taxon>Flavobacteriaceae</taxon>
        <taxon>Tenacibaculum</taxon>
    </lineage>
</organism>
<dbReference type="EMBL" id="VNIA01000007">
    <property type="protein sequence ID" value="TYP96507.1"/>
    <property type="molecule type" value="Genomic_DNA"/>
</dbReference>
<dbReference type="Pfam" id="PF09982">
    <property type="entry name" value="LpxR"/>
    <property type="match status" value="1"/>
</dbReference>
<dbReference type="InterPro" id="IPR018707">
    <property type="entry name" value="LpxR"/>
</dbReference>
<evidence type="ECO:0000313" key="2">
    <source>
        <dbReference type="Proteomes" id="UP000323136"/>
    </source>
</evidence>
<dbReference type="Proteomes" id="UP000323136">
    <property type="component" value="Unassembled WGS sequence"/>
</dbReference>
<sequence>MRKTITYLFFFVSVTISAQKQYAKEFSFVNDNDLYISTKQDRYYTNGMFFSYRYLSEKSSKKIIKKTYKLQVGHEMYTPYKAIVATILEHDRPFAGYLYGGFTVSNFYNNNSVLKLSTQIGIIGPSAYSEELMEVIHDIYDFREADGWKYQISDAFAMNFNGTYVKNLRTLSSSIIDVNWHNQLKIGTVYTNFSTGFYSRIGFLPLENLINSIAYNGNLNSKKSNFNNTPEAFFFIKPLVNYVVYDATIEGSFFNNSSEVTYGIEPFLLTTEFGIRFTANRFNFGYSATYHSKKLKSVRVPKGNFYGSIQINYLFN</sequence>
<proteinExistence type="predicted"/>
<name>A0A5S5DKR3_9FLAO</name>
<protein>
    <submittedName>
        <fullName evidence="1">Uncharacterized protein DUF2219</fullName>
    </submittedName>
</protein>
<dbReference type="InterPro" id="IPR037107">
    <property type="entry name" value="Put_OMP_sf"/>
</dbReference>
<dbReference type="RefSeq" id="WP_148871150.1">
    <property type="nucleotide sequence ID" value="NZ_VNIA01000007.1"/>
</dbReference>
<keyword evidence="2" id="KW-1185">Reference proteome</keyword>
<dbReference type="AlphaFoldDB" id="A0A5S5DKR3"/>